<dbReference type="OrthoDB" id="269227at2759"/>
<keyword evidence="3" id="KW-1185">Reference proteome</keyword>
<evidence type="ECO:0000313" key="2">
    <source>
        <dbReference type="EMBL" id="KAH9360394.1"/>
    </source>
</evidence>
<organism evidence="2 3">
    <name type="scientific">Haemaphysalis longicornis</name>
    <name type="common">Bush tick</name>
    <dbReference type="NCBI Taxonomy" id="44386"/>
    <lineage>
        <taxon>Eukaryota</taxon>
        <taxon>Metazoa</taxon>
        <taxon>Ecdysozoa</taxon>
        <taxon>Arthropoda</taxon>
        <taxon>Chelicerata</taxon>
        <taxon>Arachnida</taxon>
        <taxon>Acari</taxon>
        <taxon>Parasitiformes</taxon>
        <taxon>Ixodida</taxon>
        <taxon>Ixodoidea</taxon>
        <taxon>Ixodidae</taxon>
        <taxon>Haemaphysalinae</taxon>
        <taxon>Haemaphysalis</taxon>
    </lineage>
</organism>
<evidence type="ECO:0000313" key="3">
    <source>
        <dbReference type="Proteomes" id="UP000821853"/>
    </source>
</evidence>
<dbReference type="GO" id="GO:0016614">
    <property type="term" value="F:oxidoreductase activity, acting on CH-OH group of donors"/>
    <property type="evidence" value="ECO:0007669"/>
    <property type="project" value="InterPro"/>
</dbReference>
<reference evidence="2 3" key="1">
    <citation type="journal article" date="2020" name="Cell">
        <title>Large-Scale Comparative Analyses of Tick Genomes Elucidate Their Genetic Diversity and Vector Capacities.</title>
        <authorList>
            <consortium name="Tick Genome and Microbiome Consortium (TIGMIC)"/>
            <person name="Jia N."/>
            <person name="Wang J."/>
            <person name="Shi W."/>
            <person name="Du L."/>
            <person name="Sun Y."/>
            <person name="Zhan W."/>
            <person name="Jiang J.F."/>
            <person name="Wang Q."/>
            <person name="Zhang B."/>
            <person name="Ji P."/>
            <person name="Bell-Sakyi L."/>
            <person name="Cui X.M."/>
            <person name="Yuan T.T."/>
            <person name="Jiang B.G."/>
            <person name="Yang W.F."/>
            <person name="Lam T.T."/>
            <person name="Chang Q.C."/>
            <person name="Ding S.J."/>
            <person name="Wang X.J."/>
            <person name="Zhu J.G."/>
            <person name="Ruan X.D."/>
            <person name="Zhao L."/>
            <person name="Wei J.T."/>
            <person name="Ye R.Z."/>
            <person name="Que T.C."/>
            <person name="Du C.H."/>
            <person name="Zhou Y.H."/>
            <person name="Cheng J.X."/>
            <person name="Dai P.F."/>
            <person name="Guo W.B."/>
            <person name="Han X.H."/>
            <person name="Huang E.J."/>
            <person name="Li L.F."/>
            <person name="Wei W."/>
            <person name="Gao Y.C."/>
            <person name="Liu J.Z."/>
            <person name="Shao H.Z."/>
            <person name="Wang X."/>
            <person name="Wang C.C."/>
            <person name="Yang T.C."/>
            <person name="Huo Q.B."/>
            <person name="Li W."/>
            <person name="Chen H.Y."/>
            <person name="Chen S.E."/>
            <person name="Zhou L.G."/>
            <person name="Ni X.B."/>
            <person name="Tian J.H."/>
            <person name="Sheng Y."/>
            <person name="Liu T."/>
            <person name="Pan Y.S."/>
            <person name="Xia L.Y."/>
            <person name="Li J."/>
            <person name="Zhao F."/>
            <person name="Cao W.C."/>
        </authorList>
    </citation>
    <scope>NUCLEOTIDE SEQUENCE [LARGE SCALE GENOMIC DNA]</scope>
    <source>
        <strain evidence="2">HaeL-2018</strain>
    </source>
</reference>
<feature type="domain" description="Glucose-methanol-choline oxidoreductase N-terminal" evidence="1">
    <location>
        <begin position="1"/>
        <end position="37"/>
    </location>
</feature>
<dbReference type="Gene3D" id="3.50.50.60">
    <property type="entry name" value="FAD/NAD(P)-binding domain"/>
    <property type="match status" value="1"/>
</dbReference>
<dbReference type="SUPFAM" id="SSF51905">
    <property type="entry name" value="FAD/NAD(P)-binding domain"/>
    <property type="match status" value="1"/>
</dbReference>
<dbReference type="AlphaFoldDB" id="A0A9J6FBJ1"/>
<accession>A0A9J6FBJ1</accession>
<name>A0A9J6FBJ1_HAELO</name>
<dbReference type="VEuPathDB" id="VectorBase:HLOH_055355"/>
<proteinExistence type="predicted"/>
<evidence type="ECO:0000259" key="1">
    <source>
        <dbReference type="Pfam" id="PF00732"/>
    </source>
</evidence>
<dbReference type="InterPro" id="IPR000172">
    <property type="entry name" value="GMC_OxRdtase_N"/>
</dbReference>
<gene>
    <name evidence="2" type="ORF">HPB48_008380</name>
</gene>
<dbReference type="Proteomes" id="UP000821853">
    <property type="component" value="Chromosome 1"/>
</dbReference>
<dbReference type="Pfam" id="PF00732">
    <property type="entry name" value="GMC_oxred_N"/>
    <property type="match status" value="1"/>
</dbReference>
<comment type="caution">
    <text evidence="2">The sequence shown here is derived from an EMBL/GenBank/DDBJ whole genome shotgun (WGS) entry which is preliminary data.</text>
</comment>
<protein>
    <recommendedName>
        <fullName evidence="1">Glucose-methanol-choline oxidoreductase N-terminal domain-containing protein</fullName>
    </recommendedName>
</protein>
<dbReference type="GO" id="GO:0050660">
    <property type="term" value="F:flavin adenine dinucleotide binding"/>
    <property type="evidence" value="ECO:0007669"/>
    <property type="project" value="InterPro"/>
</dbReference>
<dbReference type="EMBL" id="JABSTR010000001">
    <property type="protein sequence ID" value="KAH9360394.1"/>
    <property type="molecule type" value="Genomic_DNA"/>
</dbReference>
<dbReference type="InterPro" id="IPR036188">
    <property type="entry name" value="FAD/NAD-bd_sf"/>
</dbReference>
<sequence length="68" mass="8215">MHFVRGNRRDYDNWSDEYGAHGWTYADVLPHFKNIETTHLRYADGTFWAMVSLEYRLCCMFFLMVTMP</sequence>